<dbReference type="CDD" id="cd08646">
    <property type="entry name" value="FMT_core_Met-tRNA-FMT_N"/>
    <property type="match status" value="1"/>
</dbReference>
<dbReference type="SUPFAM" id="SSF50486">
    <property type="entry name" value="FMT C-terminal domain-like"/>
    <property type="match status" value="1"/>
</dbReference>
<dbReference type="RefSeq" id="WP_016524547.1">
    <property type="nucleotide sequence ID" value="NZ_KE332518.1"/>
</dbReference>
<evidence type="ECO:0000259" key="10">
    <source>
        <dbReference type="Pfam" id="PF02911"/>
    </source>
</evidence>
<keyword evidence="12" id="KW-1185">Reference proteome</keyword>
<dbReference type="STRING" id="1125699.HMPREF9194_00245"/>
<dbReference type="HOGENOM" id="CLU_033347_1_1_12"/>
<evidence type="ECO:0000256" key="2">
    <source>
        <dbReference type="ARBA" id="ARBA00010699"/>
    </source>
</evidence>
<dbReference type="Gene3D" id="3.10.25.10">
    <property type="entry name" value="Formyl transferase, C-terminal domain"/>
    <property type="match status" value="1"/>
</dbReference>
<dbReference type="NCBIfam" id="TIGR00460">
    <property type="entry name" value="fmt"/>
    <property type="match status" value="1"/>
</dbReference>
<evidence type="ECO:0000256" key="3">
    <source>
        <dbReference type="ARBA" id="ARBA00012261"/>
    </source>
</evidence>
<feature type="domain" description="Formyl transferase N-terminal" evidence="9">
    <location>
        <begin position="5"/>
        <end position="171"/>
    </location>
</feature>
<sequence length="325" mass="34338">MLNIVFAGSPAIAAILLKGLIELKQVGIAAVLTNAPSPVGRSKTPVSTPVAQLAHENGLTVLEPEKLDTSVREKIAALKPDLLVCFAYGKIFGPKFLALFSKGGINLHPSLLPKYRGPTPVPAAILAGETKTGITVQRLAQRMDSGDILAQKEIVLDGTETAEEVLMHAAREGVPLVSDVLAQIESGTERAVAQNEEEASYCKVFCKADGLLDWTKSAASLCAQVHAFQPWPGTFTYAGNAKLYIHTASVYRGDCTFGEAAAGTVIGIDKDCGILVQTGDGVLAIQKLQKEAKKAMSWKDFLNGSRNFIGTQCSSSASSNVPSAQ</sequence>
<name>S3K412_TREMA</name>
<dbReference type="InterPro" id="IPR005793">
    <property type="entry name" value="Formyl_trans_C"/>
</dbReference>
<dbReference type="InterPro" id="IPR005794">
    <property type="entry name" value="Fmt"/>
</dbReference>
<dbReference type="CDD" id="cd08704">
    <property type="entry name" value="Met_tRNA_FMT_C"/>
    <property type="match status" value="1"/>
</dbReference>
<evidence type="ECO:0000256" key="5">
    <source>
        <dbReference type="ARBA" id="ARBA00022679"/>
    </source>
</evidence>
<gene>
    <name evidence="8" type="primary">fmt</name>
    <name evidence="11" type="ORF">HMPREF9194_00245</name>
</gene>
<feature type="binding site" evidence="8">
    <location>
        <begin position="110"/>
        <end position="113"/>
    </location>
    <ligand>
        <name>(6S)-5,6,7,8-tetrahydrofolate</name>
        <dbReference type="ChEBI" id="CHEBI:57453"/>
    </ligand>
</feature>
<comment type="catalytic activity">
    <reaction evidence="7 8">
        <text>L-methionyl-tRNA(fMet) + (6R)-10-formyltetrahydrofolate = N-formyl-L-methionyl-tRNA(fMet) + (6S)-5,6,7,8-tetrahydrofolate + H(+)</text>
        <dbReference type="Rhea" id="RHEA:24380"/>
        <dbReference type="Rhea" id="RHEA-COMP:9952"/>
        <dbReference type="Rhea" id="RHEA-COMP:9953"/>
        <dbReference type="ChEBI" id="CHEBI:15378"/>
        <dbReference type="ChEBI" id="CHEBI:57453"/>
        <dbReference type="ChEBI" id="CHEBI:78530"/>
        <dbReference type="ChEBI" id="CHEBI:78844"/>
        <dbReference type="ChEBI" id="CHEBI:195366"/>
        <dbReference type="EC" id="2.1.2.9"/>
    </reaction>
</comment>
<dbReference type="GO" id="GO:0004479">
    <property type="term" value="F:methionyl-tRNA formyltransferase activity"/>
    <property type="evidence" value="ECO:0007669"/>
    <property type="project" value="UniProtKB-UniRule"/>
</dbReference>
<evidence type="ECO:0000256" key="1">
    <source>
        <dbReference type="ARBA" id="ARBA00002606"/>
    </source>
</evidence>
<evidence type="ECO:0000313" key="11">
    <source>
        <dbReference type="EMBL" id="EPF32250.1"/>
    </source>
</evidence>
<dbReference type="EC" id="2.1.2.9" evidence="3 8"/>
<dbReference type="InterPro" id="IPR041711">
    <property type="entry name" value="Met-tRNA-FMT_N"/>
</dbReference>
<evidence type="ECO:0000256" key="7">
    <source>
        <dbReference type="ARBA" id="ARBA00048558"/>
    </source>
</evidence>
<protein>
    <recommendedName>
        <fullName evidence="4 8">Methionyl-tRNA formyltransferase</fullName>
        <ecNumber evidence="3 8">2.1.2.9</ecNumber>
    </recommendedName>
</protein>
<evidence type="ECO:0000259" key="9">
    <source>
        <dbReference type="Pfam" id="PF00551"/>
    </source>
</evidence>
<keyword evidence="5 8" id="KW-0808">Transferase</keyword>
<dbReference type="EMBL" id="ATFF01000002">
    <property type="protein sequence ID" value="EPF32250.1"/>
    <property type="molecule type" value="Genomic_DNA"/>
</dbReference>
<dbReference type="InterPro" id="IPR002376">
    <property type="entry name" value="Formyl_transf_N"/>
</dbReference>
<organism evidence="11 12">
    <name type="scientific">Treponema maltophilum ATCC 51939</name>
    <dbReference type="NCBI Taxonomy" id="1125699"/>
    <lineage>
        <taxon>Bacteria</taxon>
        <taxon>Pseudomonadati</taxon>
        <taxon>Spirochaetota</taxon>
        <taxon>Spirochaetia</taxon>
        <taxon>Spirochaetales</taxon>
        <taxon>Treponemataceae</taxon>
        <taxon>Treponema</taxon>
    </lineage>
</organism>
<evidence type="ECO:0000256" key="4">
    <source>
        <dbReference type="ARBA" id="ARBA00016014"/>
    </source>
</evidence>
<evidence type="ECO:0000313" key="12">
    <source>
        <dbReference type="Proteomes" id="UP000014541"/>
    </source>
</evidence>
<dbReference type="Pfam" id="PF02911">
    <property type="entry name" value="Formyl_trans_C"/>
    <property type="match status" value="1"/>
</dbReference>
<comment type="function">
    <text evidence="1 8">Attaches a formyl group to the free amino group of methionyl-tRNA(fMet). The formyl group appears to play a dual role in the initiator identity of N-formylmethionyl-tRNA by promoting its recognition by IF2 and preventing the misappropriation of this tRNA by the elongation apparatus.</text>
</comment>
<dbReference type="PATRIC" id="fig|1125699.3.peg.247"/>
<dbReference type="PANTHER" id="PTHR11138:SF5">
    <property type="entry name" value="METHIONYL-TRNA FORMYLTRANSFERASE, MITOCHONDRIAL"/>
    <property type="match status" value="1"/>
</dbReference>
<dbReference type="AlphaFoldDB" id="S3K412"/>
<evidence type="ECO:0000256" key="6">
    <source>
        <dbReference type="ARBA" id="ARBA00022917"/>
    </source>
</evidence>
<comment type="caution">
    <text evidence="11">The sequence shown here is derived from an EMBL/GenBank/DDBJ whole genome shotgun (WGS) entry which is preliminary data.</text>
</comment>
<dbReference type="Proteomes" id="UP000014541">
    <property type="component" value="Unassembled WGS sequence"/>
</dbReference>
<accession>S3K412</accession>
<dbReference type="InterPro" id="IPR044135">
    <property type="entry name" value="Met-tRNA-FMT_C"/>
</dbReference>
<dbReference type="GO" id="GO:0005829">
    <property type="term" value="C:cytosol"/>
    <property type="evidence" value="ECO:0007669"/>
    <property type="project" value="TreeGrafter"/>
</dbReference>
<dbReference type="InterPro" id="IPR037022">
    <property type="entry name" value="Formyl_trans_C_sf"/>
</dbReference>
<dbReference type="SUPFAM" id="SSF53328">
    <property type="entry name" value="Formyltransferase"/>
    <property type="match status" value="1"/>
</dbReference>
<dbReference type="eggNOG" id="COG0223">
    <property type="taxonomic scope" value="Bacteria"/>
</dbReference>
<dbReference type="PANTHER" id="PTHR11138">
    <property type="entry name" value="METHIONYL-TRNA FORMYLTRANSFERASE"/>
    <property type="match status" value="1"/>
</dbReference>
<reference evidence="11 12" key="1">
    <citation type="submission" date="2013-04" db="EMBL/GenBank/DDBJ databases">
        <title>The Genome Sequence of Treponema maltophilum ATCC 51939.</title>
        <authorList>
            <consortium name="The Broad Institute Genomics Platform"/>
            <person name="Earl A."/>
            <person name="Ward D."/>
            <person name="Feldgarden M."/>
            <person name="Gevers D."/>
            <person name="Leonetti C."/>
            <person name="Blanton J.M."/>
            <person name="Dewhirst F.E."/>
            <person name="Izard J."/>
            <person name="Walker B."/>
            <person name="Young S."/>
            <person name="Zeng Q."/>
            <person name="Gargeya S."/>
            <person name="Fitzgerald M."/>
            <person name="Haas B."/>
            <person name="Abouelleil A."/>
            <person name="Allen A.W."/>
            <person name="Alvarado L."/>
            <person name="Arachchi H.M."/>
            <person name="Berlin A.M."/>
            <person name="Chapman S.B."/>
            <person name="Gainer-Dewar J."/>
            <person name="Goldberg J."/>
            <person name="Griggs A."/>
            <person name="Gujja S."/>
            <person name="Hansen M."/>
            <person name="Howarth C."/>
            <person name="Imamovic A."/>
            <person name="Ireland A."/>
            <person name="Larimer J."/>
            <person name="McCowan C."/>
            <person name="Murphy C."/>
            <person name="Pearson M."/>
            <person name="Poon T.W."/>
            <person name="Priest M."/>
            <person name="Roberts A."/>
            <person name="Saif S."/>
            <person name="Shea T."/>
            <person name="Sisk P."/>
            <person name="Sykes S."/>
            <person name="Wortman J."/>
            <person name="Nusbaum C."/>
            <person name="Birren B."/>
        </authorList>
    </citation>
    <scope>NUCLEOTIDE SEQUENCE [LARGE SCALE GENOMIC DNA]</scope>
    <source>
        <strain evidence="11 12">ATCC 51939</strain>
    </source>
</reference>
<feature type="domain" description="Formyl transferase C-terminal" evidence="10">
    <location>
        <begin position="207"/>
        <end position="305"/>
    </location>
</feature>
<proteinExistence type="inferred from homology"/>
<dbReference type="HAMAP" id="MF_00182">
    <property type="entry name" value="Formyl_trans"/>
    <property type="match status" value="1"/>
</dbReference>
<dbReference type="Pfam" id="PF00551">
    <property type="entry name" value="Formyl_trans_N"/>
    <property type="match status" value="1"/>
</dbReference>
<comment type="similarity">
    <text evidence="2 8">Belongs to the Fmt family.</text>
</comment>
<keyword evidence="6 8" id="KW-0648">Protein biosynthesis</keyword>
<evidence type="ECO:0000256" key="8">
    <source>
        <dbReference type="HAMAP-Rule" id="MF_00182"/>
    </source>
</evidence>
<dbReference type="InterPro" id="IPR036477">
    <property type="entry name" value="Formyl_transf_N_sf"/>
</dbReference>
<dbReference type="Gene3D" id="3.40.50.170">
    <property type="entry name" value="Formyl transferase, N-terminal domain"/>
    <property type="match status" value="1"/>
</dbReference>
<dbReference type="InterPro" id="IPR011034">
    <property type="entry name" value="Formyl_transferase-like_C_sf"/>
</dbReference>